<dbReference type="InterPro" id="IPR013833">
    <property type="entry name" value="Cyt_c_oxidase_su3_a-hlx"/>
</dbReference>
<dbReference type="GO" id="GO:0004129">
    <property type="term" value="F:cytochrome-c oxidase activity"/>
    <property type="evidence" value="ECO:0007669"/>
    <property type="project" value="InterPro"/>
</dbReference>
<feature type="transmembrane region" description="Helical" evidence="18">
    <location>
        <begin position="28"/>
        <end position="47"/>
    </location>
</feature>
<dbReference type="GO" id="GO:0019646">
    <property type="term" value="P:aerobic electron transport chain"/>
    <property type="evidence" value="ECO:0007669"/>
    <property type="project" value="InterPro"/>
</dbReference>
<dbReference type="PROSITE" id="PS50253">
    <property type="entry name" value="COX3"/>
    <property type="match status" value="1"/>
</dbReference>
<evidence type="ECO:0000256" key="12">
    <source>
        <dbReference type="ARBA" id="ARBA00025694"/>
    </source>
</evidence>
<dbReference type="Gene3D" id="1.20.120.80">
    <property type="entry name" value="Cytochrome c oxidase, subunit III, four-helix bundle"/>
    <property type="match status" value="1"/>
</dbReference>
<feature type="transmembrane region" description="Helical" evidence="18">
    <location>
        <begin position="99"/>
        <end position="117"/>
    </location>
</feature>
<dbReference type="FunFam" id="1.20.120.80:FF:000001">
    <property type="entry name" value="Cytochrome (Ubi)quinol oxidase subunit III"/>
    <property type="match status" value="1"/>
</dbReference>
<dbReference type="Pfam" id="PF00510">
    <property type="entry name" value="COX3"/>
    <property type="match status" value="1"/>
</dbReference>
<evidence type="ECO:0000256" key="16">
    <source>
        <dbReference type="ARBA" id="ARBA00032717"/>
    </source>
</evidence>
<evidence type="ECO:0000256" key="10">
    <source>
        <dbReference type="ARBA" id="ARBA00023002"/>
    </source>
</evidence>
<dbReference type="InterPro" id="IPR035973">
    <property type="entry name" value="Cyt_c_oxidase_su3-like_sf"/>
</dbReference>
<evidence type="ECO:0000256" key="4">
    <source>
        <dbReference type="ARBA" id="ARBA00014687"/>
    </source>
</evidence>
<evidence type="ECO:0000256" key="9">
    <source>
        <dbReference type="ARBA" id="ARBA00022989"/>
    </source>
</evidence>
<protein>
    <recommendedName>
        <fullName evidence="4">Cytochrome bo(3) ubiquinol oxidase subunit 3</fullName>
    </recommendedName>
    <alternativeName>
        <fullName evidence="15">Cytochrome o ubiquinol oxidase subunit 3</fullName>
    </alternativeName>
    <alternativeName>
        <fullName evidence="13">Oxidase bo(3) subunit 3</fullName>
    </alternativeName>
    <alternativeName>
        <fullName evidence="16">Ubiquinol oxidase polypeptide III</fullName>
    </alternativeName>
    <alternativeName>
        <fullName evidence="14">Ubiquinol oxidase subunit 3</fullName>
    </alternativeName>
</protein>
<reference evidence="20" key="1">
    <citation type="submission" date="2024-07" db="EMBL/GenBank/DDBJ databases">
        <title>Genome Analysis of a Potential Novel Vibrio Species Secreting pH- and Thermo-stable Alginate Lyase and its Application in Producing Alginate Oligosaccharides.</title>
        <authorList>
            <person name="Huang H."/>
            <person name="Bao K."/>
        </authorList>
    </citation>
    <scope>NUCLEOTIDE SEQUENCE</scope>
    <source>
        <strain evidence="20">HB236076</strain>
    </source>
</reference>
<feature type="transmembrane region" description="Helical" evidence="18">
    <location>
        <begin position="137"/>
        <end position="161"/>
    </location>
</feature>
<evidence type="ECO:0000256" key="3">
    <source>
        <dbReference type="ARBA" id="ARBA00011700"/>
    </source>
</evidence>
<evidence type="ECO:0000256" key="17">
    <source>
        <dbReference type="RuleBase" id="RU003376"/>
    </source>
</evidence>
<dbReference type="InterPro" id="IPR033946">
    <property type="entry name" value="Ubiquinol_oxase_su3_dom"/>
</dbReference>
<gene>
    <name evidence="20" type="primary">cyoC</name>
    <name evidence="20" type="ORF">AB0763_01740</name>
</gene>
<comment type="function">
    <text evidence="12">Cytochrome bo(3) ubiquinol terminal oxidase is the component of the aerobic respiratory chain of E.coli that predominates when cells are grown at high aeration. Has proton pump activity across the membrane in addition to electron transfer, pumping 2 protons/electron.</text>
</comment>
<feature type="transmembrane region" description="Helical" evidence="18">
    <location>
        <begin position="181"/>
        <end position="199"/>
    </location>
</feature>
<organism evidence="20">
    <name type="scientific">Vibrio sp. HB236076</name>
    <dbReference type="NCBI Taxonomy" id="3232307"/>
    <lineage>
        <taxon>Bacteria</taxon>
        <taxon>Pseudomonadati</taxon>
        <taxon>Pseudomonadota</taxon>
        <taxon>Gammaproteobacteria</taxon>
        <taxon>Vibrionales</taxon>
        <taxon>Vibrionaceae</taxon>
        <taxon>Vibrio</taxon>
    </lineage>
</organism>
<dbReference type="EMBL" id="CP162601">
    <property type="protein sequence ID" value="XDK25396.1"/>
    <property type="molecule type" value="Genomic_DNA"/>
</dbReference>
<dbReference type="KEGG" id="vih:AB0763_01740"/>
<dbReference type="InterPro" id="IPR014206">
    <property type="entry name" value="Cyt_c_ubiqinol_oxidase_su3"/>
</dbReference>
<dbReference type="GO" id="GO:0005886">
    <property type="term" value="C:plasma membrane"/>
    <property type="evidence" value="ECO:0007669"/>
    <property type="project" value="UniProtKB-SubCell"/>
</dbReference>
<dbReference type="NCBIfam" id="TIGR02842">
    <property type="entry name" value="CyoC"/>
    <property type="match status" value="1"/>
</dbReference>
<keyword evidence="9 18" id="KW-1133">Transmembrane helix</keyword>
<evidence type="ECO:0000256" key="11">
    <source>
        <dbReference type="ARBA" id="ARBA00023136"/>
    </source>
</evidence>
<name>A0AB39HGZ7_9VIBR</name>
<dbReference type="InterPro" id="IPR000298">
    <property type="entry name" value="Cyt_c_oxidase-like_su3"/>
</dbReference>
<comment type="subunit">
    <text evidence="3">Heterooctamer of two A chains, two B chains, two C chains and two D chains.</text>
</comment>
<proteinExistence type="inferred from homology"/>
<evidence type="ECO:0000256" key="5">
    <source>
        <dbReference type="ARBA" id="ARBA00022448"/>
    </source>
</evidence>
<evidence type="ECO:0000256" key="14">
    <source>
        <dbReference type="ARBA" id="ARBA00031884"/>
    </source>
</evidence>
<keyword evidence="11 18" id="KW-0472">Membrane</keyword>
<dbReference type="AlphaFoldDB" id="A0AB39HGZ7"/>
<evidence type="ECO:0000256" key="13">
    <source>
        <dbReference type="ARBA" id="ARBA00030072"/>
    </source>
</evidence>
<keyword evidence="7 17" id="KW-0812">Transmembrane</keyword>
<sequence>MTSTTHHEHDDHHHAHEAEVADRCTFGFWLYIISDCLLFSTLFATYAVMSQNFAGGITPSELFDLKFVAVETALLLLSSFTFGMAMLGANQSNMARMKLWLKITAALGLGFLAMELYEFWHFSHEGATPQTSGYWTAFYSLVATHGLHVTAGLIWMAILFVHFNRDGFSNENRIRLSCLSLFWHFLDIIWICVFSFVYLRGAM</sequence>
<evidence type="ECO:0000256" key="6">
    <source>
        <dbReference type="ARBA" id="ARBA00022475"/>
    </source>
</evidence>
<dbReference type="CDD" id="cd02863">
    <property type="entry name" value="Ubiquinol_oxidase_III"/>
    <property type="match status" value="1"/>
</dbReference>
<dbReference type="GO" id="GO:0009486">
    <property type="term" value="F:cytochrome bo3 ubiquinol oxidase activity"/>
    <property type="evidence" value="ECO:0007669"/>
    <property type="project" value="InterPro"/>
</dbReference>
<evidence type="ECO:0000256" key="7">
    <source>
        <dbReference type="ARBA" id="ARBA00022692"/>
    </source>
</evidence>
<comment type="similarity">
    <text evidence="2 17">Belongs to the cytochrome c oxidase subunit 3 family.</text>
</comment>
<evidence type="ECO:0000256" key="15">
    <source>
        <dbReference type="ARBA" id="ARBA00032189"/>
    </source>
</evidence>
<evidence type="ECO:0000256" key="8">
    <source>
        <dbReference type="ARBA" id="ARBA00022982"/>
    </source>
</evidence>
<dbReference type="SUPFAM" id="SSF81452">
    <property type="entry name" value="Cytochrome c oxidase subunit III-like"/>
    <property type="match status" value="1"/>
</dbReference>
<evidence type="ECO:0000259" key="19">
    <source>
        <dbReference type="PROSITE" id="PS50253"/>
    </source>
</evidence>
<dbReference type="RefSeq" id="WP_306102139.1">
    <property type="nucleotide sequence ID" value="NZ_CP162601.1"/>
</dbReference>
<dbReference type="InterPro" id="IPR024791">
    <property type="entry name" value="Cyt_c/ubiquinol_Oxase_su3"/>
</dbReference>
<accession>A0AB39HGZ7</accession>
<keyword evidence="10" id="KW-0560">Oxidoreductase</keyword>
<keyword evidence="8" id="KW-0249">Electron transport</keyword>
<evidence type="ECO:0000256" key="1">
    <source>
        <dbReference type="ARBA" id="ARBA00004651"/>
    </source>
</evidence>
<feature type="transmembrane region" description="Helical" evidence="18">
    <location>
        <begin position="67"/>
        <end position="87"/>
    </location>
</feature>
<keyword evidence="5" id="KW-0813">Transport</keyword>
<dbReference type="PANTHER" id="PTHR11403:SF2">
    <property type="entry name" value="CYTOCHROME BO(3) UBIQUINOL OXIDASE SUBUNIT 3"/>
    <property type="match status" value="1"/>
</dbReference>
<comment type="subcellular location">
    <subcellularLocation>
        <location evidence="1 17">Cell membrane</location>
        <topology evidence="1 17">Multi-pass membrane protein</topology>
    </subcellularLocation>
</comment>
<feature type="domain" description="Heme-copper oxidase subunit III family profile" evidence="19">
    <location>
        <begin position="1"/>
        <end position="202"/>
    </location>
</feature>
<evidence type="ECO:0000256" key="2">
    <source>
        <dbReference type="ARBA" id="ARBA00010581"/>
    </source>
</evidence>
<dbReference type="PANTHER" id="PTHR11403">
    <property type="entry name" value="CYTOCHROME C OXIDASE SUBUNIT III"/>
    <property type="match status" value="1"/>
</dbReference>
<evidence type="ECO:0000313" key="20">
    <source>
        <dbReference type="EMBL" id="XDK25396.1"/>
    </source>
</evidence>
<evidence type="ECO:0000256" key="18">
    <source>
        <dbReference type="SAM" id="Phobius"/>
    </source>
</evidence>
<keyword evidence="6" id="KW-1003">Cell membrane</keyword>